<name>A0A6N2Z4C6_9FIRM</name>
<dbReference type="EMBL" id="CACRUX010000012">
    <property type="protein sequence ID" value="VYT73077.1"/>
    <property type="molecule type" value="Genomic_DNA"/>
</dbReference>
<dbReference type="SUPFAM" id="SSF53335">
    <property type="entry name" value="S-adenosyl-L-methionine-dependent methyltransferases"/>
    <property type="match status" value="1"/>
</dbReference>
<reference evidence="1" key="1">
    <citation type="submission" date="2019-11" db="EMBL/GenBank/DDBJ databases">
        <authorList>
            <person name="Feng L."/>
        </authorList>
    </citation>
    <scope>NUCLEOTIDE SEQUENCE</scope>
    <source>
        <strain evidence="1">VrattiLFYP33</strain>
    </source>
</reference>
<protein>
    <recommendedName>
        <fullName evidence="2">Methyltransferase domain protein</fullName>
    </recommendedName>
</protein>
<sequence>MQYPILDACCGSKMFYFDKDDKRILFNDIREVDEELSDRRLVIQPGTQYDFRSLPFKSGSFKLVIFDPPHLIKAGRNSWLAKKYGTLPNDWQEYIKAGFEECWRCLDSGGTLVMKWSTCQISAGDVLSAIGHMPILGDKKGDRRWFIFYKD</sequence>
<dbReference type="InterPro" id="IPR029063">
    <property type="entry name" value="SAM-dependent_MTases_sf"/>
</dbReference>
<organism evidence="1">
    <name type="scientific">Veillonella ratti</name>
    <dbReference type="NCBI Taxonomy" id="103892"/>
    <lineage>
        <taxon>Bacteria</taxon>
        <taxon>Bacillati</taxon>
        <taxon>Bacillota</taxon>
        <taxon>Negativicutes</taxon>
        <taxon>Veillonellales</taxon>
        <taxon>Veillonellaceae</taxon>
        <taxon>Veillonella</taxon>
    </lineage>
</organism>
<gene>
    <name evidence="1" type="ORF">VRLFYP33_00388</name>
</gene>
<dbReference type="AlphaFoldDB" id="A0A6N2Z4C6"/>
<evidence type="ECO:0008006" key="2">
    <source>
        <dbReference type="Google" id="ProtNLM"/>
    </source>
</evidence>
<proteinExistence type="predicted"/>
<dbReference type="Gene3D" id="3.40.50.150">
    <property type="entry name" value="Vaccinia Virus protein VP39"/>
    <property type="match status" value="1"/>
</dbReference>
<evidence type="ECO:0000313" key="1">
    <source>
        <dbReference type="EMBL" id="VYT73077.1"/>
    </source>
</evidence>
<accession>A0A6N2Z4C6</accession>
<dbReference type="RefSeq" id="WP_021841146.1">
    <property type="nucleotide sequence ID" value="NZ_CACRUX010000012.1"/>
</dbReference>